<dbReference type="OrthoDB" id="693867at2759"/>
<sequence length="65" mass="6811">MAATAMMAKLVVVLLFLTQIFGLHLAAAARPLQEGHGAWMENGIEMLTQLLGGSKSGSNGRGHCC</sequence>
<dbReference type="Gramene" id="KQJ82132">
    <property type="protein sequence ID" value="KQJ82132"/>
    <property type="gene ID" value="BRADI_5g06504v3"/>
</dbReference>
<keyword evidence="4" id="KW-1185">Reference proteome</keyword>
<dbReference type="Proteomes" id="UP000008810">
    <property type="component" value="Chromosome 5"/>
</dbReference>
<evidence type="ECO:0000313" key="3">
    <source>
        <dbReference type="EnsemblPlants" id="KQJ82132"/>
    </source>
</evidence>
<dbReference type="EnsemblPlants" id="KQJ82132">
    <property type="protein sequence ID" value="KQJ82132"/>
    <property type="gene ID" value="BRADI_5g06504v3"/>
</dbReference>
<gene>
    <name evidence="2" type="ORF">BRADI_5g06504v3</name>
</gene>
<reference evidence="2 3" key="1">
    <citation type="journal article" date="2010" name="Nature">
        <title>Genome sequencing and analysis of the model grass Brachypodium distachyon.</title>
        <authorList>
            <consortium name="International Brachypodium Initiative"/>
        </authorList>
    </citation>
    <scope>NUCLEOTIDE SEQUENCE [LARGE SCALE GENOMIC DNA]</scope>
    <source>
        <strain evidence="2 3">Bd21</strain>
    </source>
</reference>
<dbReference type="InParanoid" id="A0A0Q3E771"/>
<evidence type="ECO:0000256" key="1">
    <source>
        <dbReference type="SAM" id="SignalP"/>
    </source>
</evidence>
<accession>A0A0Q3E771</accession>
<proteinExistence type="predicted"/>
<feature type="chain" id="PRO_5033238914" evidence="1">
    <location>
        <begin position="23"/>
        <end position="65"/>
    </location>
</feature>
<name>A0A0Q3E771_BRADI</name>
<reference evidence="3" key="3">
    <citation type="submission" date="2018-08" db="UniProtKB">
        <authorList>
            <consortium name="EnsemblPlants"/>
        </authorList>
    </citation>
    <scope>IDENTIFICATION</scope>
    <source>
        <strain evidence="3">cv. Bd21</strain>
    </source>
</reference>
<dbReference type="EMBL" id="CM000884">
    <property type="protein sequence ID" value="KQJ82132.1"/>
    <property type="molecule type" value="Genomic_DNA"/>
</dbReference>
<reference evidence="2" key="2">
    <citation type="submission" date="2017-06" db="EMBL/GenBank/DDBJ databases">
        <title>WGS assembly of Brachypodium distachyon.</title>
        <authorList>
            <consortium name="The International Brachypodium Initiative"/>
            <person name="Lucas S."/>
            <person name="Harmon-Smith M."/>
            <person name="Lail K."/>
            <person name="Tice H."/>
            <person name="Grimwood J."/>
            <person name="Bruce D."/>
            <person name="Barry K."/>
            <person name="Shu S."/>
            <person name="Lindquist E."/>
            <person name="Wang M."/>
            <person name="Pitluck S."/>
            <person name="Vogel J.P."/>
            <person name="Garvin D.F."/>
            <person name="Mockler T.C."/>
            <person name="Schmutz J."/>
            <person name="Rokhsar D."/>
            <person name="Bevan M.W."/>
        </authorList>
    </citation>
    <scope>NUCLEOTIDE SEQUENCE</scope>
    <source>
        <strain evidence="2">Bd21</strain>
    </source>
</reference>
<keyword evidence="1" id="KW-0732">Signal</keyword>
<protein>
    <submittedName>
        <fullName evidence="2 3">Uncharacterized protein</fullName>
    </submittedName>
</protein>
<evidence type="ECO:0000313" key="2">
    <source>
        <dbReference type="EMBL" id="KQJ82132.1"/>
    </source>
</evidence>
<dbReference type="AlphaFoldDB" id="A0A0Q3E771"/>
<organism evidence="2">
    <name type="scientific">Brachypodium distachyon</name>
    <name type="common">Purple false brome</name>
    <name type="synonym">Trachynia distachya</name>
    <dbReference type="NCBI Taxonomy" id="15368"/>
    <lineage>
        <taxon>Eukaryota</taxon>
        <taxon>Viridiplantae</taxon>
        <taxon>Streptophyta</taxon>
        <taxon>Embryophyta</taxon>
        <taxon>Tracheophyta</taxon>
        <taxon>Spermatophyta</taxon>
        <taxon>Magnoliopsida</taxon>
        <taxon>Liliopsida</taxon>
        <taxon>Poales</taxon>
        <taxon>Poaceae</taxon>
        <taxon>BOP clade</taxon>
        <taxon>Pooideae</taxon>
        <taxon>Stipodae</taxon>
        <taxon>Brachypodieae</taxon>
        <taxon>Brachypodium</taxon>
    </lineage>
</organism>
<feature type="signal peptide" evidence="1">
    <location>
        <begin position="1"/>
        <end position="22"/>
    </location>
</feature>
<evidence type="ECO:0000313" key="4">
    <source>
        <dbReference type="Proteomes" id="UP000008810"/>
    </source>
</evidence>